<feature type="compositionally biased region" description="Low complexity" evidence="1">
    <location>
        <begin position="122"/>
        <end position="154"/>
    </location>
</feature>
<feature type="compositionally biased region" description="Low complexity" evidence="1">
    <location>
        <begin position="104"/>
        <end position="113"/>
    </location>
</feature>
<sequence>MDDSLRAGIAIYNAGAYRAAHGAWEATWLRLEDETDDERFLHGLIQFTAAVHHVRDDNDAGAVGLARSAREYLSGLDDDYRGVNLDAVRSYLAHLEAAAGENSTAADTGTTADAESDREADSNTNTDAGAATATDTNATAHADSNADTAATDAGENGHTPPKLRFDGRVVTYGDLEFEAIVVAAETLAEERDGYDESVVTDAIEYARAEVETGTQTQFTAMVFDFVQNETQRGLVFQRLTEHVRRKRRREDDVTGLFD</sequence>
<dbReference type="Proteomes" id="UP000011550">
    <property type="component" value="Unassembled WGS sequence"/>
</dbReference>
<dbReference type="RefSeq" id="WP_008319570.1">
    <property type="nucleotide sequence ID" value="NZ_AOLN01000011.1"/>
</dbReference>
<dbReference type="STRING" id="662479.C440_06817"/>
<dbReference type="PATRIC" id="fig|662479.7.peg.1376"/>
<protein>
    <recommendedName>
        <fullName evidence="4">DUF309 domain-containing protein</fullName>
    </recommendedName>
</protein>
<accession>M0IDD0</accession>
<evidence type="ECO:0008006" key="4">
    <source>
        <dbReference type="Google" id="ProtNLM"/>
    </source>
</evidence>
<dbReference type="OrthoDB" id="270022at2157"/>
<evidence type="ECO:0000256" key="1">
    <source>
        <dbReference type="SAM" id="MobiDB-lite"/>
    </source>
</evidence>
<dbReference type="EMBL" id="AOLN01000011">
    <property type="protein sequence ID" value="ELZ94766.1"/>
    <property type="molecule type" value="Genomic_DNA"/>
</dbReference>
<reference evidence="2 3" key="1">
    <citation type="journal article" date="2014" name="PLoS Genet.">
        <title>Phylogenetically driven sequencing of extremely halophilic archaea reveals strategies for static and dynamic osmo-response.</title>
        <authorList>
            <person name="Becker E.A."/>
            <person name="Seitzer P.M."/>
            <person name="Tritt A."/>
            <person name="Larsen D."/>
            <person name="Krusor M."/>
            <person name="Yao A.I."/>
            <person name="Wu D."/>
            <person name="Madern D."/>
            <person name="Eisen J.A."/>
            <person name="Darling A.E."/>
            <person name="Facciotti M.T."/>
        </authorList>
    </citation>
    <scope>NUCLEOTIDE SEQUENCE [LARGE SCALE GENOMIC DNA]</scope>
    <source>
        <strain evidence="2 3">ATCC BAA-1512</strain>
    </source>
</reference>
<dbReference type="InterPro" id="IPR005500">
    <property type="entry name" value="DUF309"/>
</dbReference>
<evidence type="ECO:0000313" key="3">
    <source>
        <dbReference type="Proteomes" id="UP000011550"/>
    </source>
</evidence>
<feature type="region of interest" description="Disordered" evidence="1">
    <location>
        <begin position="99"/>
        <end position="165"/>
    </location>
</feature>
<dbReference type="SUPFAM" id="SSF140663">
    <property type="entry name" value="TTHA0068-like"/>
    <property type="match status" value="1"/>
</dbReference>
<dbReference type="Pfam" id="PF03745">
    <property type="entry name" value="DUF309"/>
    <property type="match status" value="1"/>
</dbReference>
<name>M0IDD0_9EURY</name>
<gene>
    <name evidence="2" type="ORF">C440_06817</name>
</gene>
<dbReference type="InterPro" id="IPR023203">
    <property type="entry name" value="TTHA0068_sf"/>
</dbReference>
<proteinExistence type="predicted"/>
<evidence type="ECO:0000313" key="2">
    <source>
        <dbReference type="EMBL" id="ELZ94766.1"/>
    </source>
</evidence>
<dbReference type="Gene3D" id="1.10.3450.10">
    <property type="entry name" value="TTHA0068-like"/>
    <property type="match status" value="1"/>
</dbReference>
<dbReference type="AlphaFoldDB" id="M0IDD0"/>
<dbReference type="PANTHER" id="PTHR34796:SF1">
    <property type="entry name" value="EXPRESSED PROTEIN"/>
    <property type="match status" value="1"/>
</dbReference>
<keyword evidence="3" id="KW-1185">Reference proteome</keyword>
<dbReference type="PANTHER" id="PTHR34796">
    <property type="entry name" value="EXPRESSED PROTEIN"/>
    <property type="match status" value="1"/>
</dbReference>
<comment type="caution">
    <text evidence="2">The sequence shown here is derived from an EMBL/GenBank/DDBJ whole genome shotgun (WGS) entry which is preliminary data.</text>
</comment>
<organism evidence="2 3">
    <name type="scientific">Haloferax mucosum ATCC BAA-1512</name>
    <dbReference type="NCBI Taxonomy" id="662479"/>
    <lineage>
        <taxon>Archaea</taxon>
        <taxon>Methanobacteriati</taxon>
        <taxon>Methanobacteriota</taxon>
        <taxon>Stenosarchaea group</taxon>
        <taxon>Halobacteria</taxon>
        <taxon>Halobacteriales</taxon>
        <taxon>Haloferacaceae</taxon>
        <taxon>Haloferax</taxon>
    </lineage>
</organism>